<feature type="region of interest" description="Disordered" evidence="1">
    <location>
        <begin position="1"/>
        <end position="60"/>
    </location>
</feature>
<name>A0A8H2Y0K5_9AGAM</name>
<comment type="caution">
    <text evidence="2">The sequence shown here is derived from an EMBL/GenBank/DDBJ whole genome shotgun (WGS) entry which is preliminary data.</text>
</comment>
<evidence type="ECO:0000313" key="3">
    <source>
        <dbReference type="Proteomes" id="UP000663841"/>
    </source>
</evidence>
<dbReference type="EMBL" id="CAJMWW010000088">
    <property type="protein sequence ID" value="CAE6437509.1"/>
    <property type="molecule type" value="Genomic_DNA"/>
</dbReference>
<feature type="compositionally biased region" description="Gly residues" evidence="1">
    <location>
        <begin position="32"/>
        <end position="46"/>
    </location>
</feature>
<reference evidence="2" key="1">
    <citation type="submission" date="2021-01" db="EMBL/GenBank/DDBJ databases">
        <authorList>
            <person name="Kaushik A."/>
        </authorList>
    </citation>
    <scope>NUCLEOTIDE SEQUENCE</scope>
    <source>
        <strain evidence="2">AG3-T5</strain>
    </source>
</reference>
<sequence length="110" mass="11085">MFSSRRTRAPATRIGGGGYGATSSAPPRRRGFGPGGGGGRAAAPGGGHRDEPIAAGLGMLGGTGMETGVASGMGMSPAGGRVPRVRTRDRIKQFLGIGRSRRAAARTVMY</sequence>
<evidence type="ECO:0000313" key="2">
    <source>
        <dbReference type="EMBL" id="CAE6437509.1"/>
    </source>
</evidence>
<protein>
    <submittedName>
        <fullName evidence="2">Uncharacterized protein</fullName>
    </submittedName>
</protein>
<dbReference type="Proteomes" id="UP000663841">
    <property type="component" value="Unassembled WGS sequence"/>
</dbReference>
<dbReference type="AlphaFoldDB" id="A0A8H2Y0K5"/>
<accession>A0A8H2Y0K5</accession>
<proteinExistence type="predicted"/>
<organism evidence="2 3">
    <name type="scientific">Rhizoctonia solani</name>
    <dbReference type="NCBI Taxonomy" id="456999"/>
    <lineage>
        <taxon>Eukaryota</taxon>
        <taxon>Fungi</taxon>
        <taxon>Dikarya</taxon>
        <taxon>Basidiomycota</taxon>
        <taxon>Agaricomycotina</taxon>
        <taxon>Agaricomycetes</taxon>
        <taxon>Cantharellales</taxon>
        <taxon>Ceratobasidiaceae</taxon>
        <taxon>Rhizoctonia</taxon>
    </lineage>
</organism>
<gene>
    <name evidence="2" type="ORF">RDB_LOCUS83027</name>
</gene>
<evidence type="ECO:0000256" key="1">
    <source>
        <dbReference type="SAM" id="MobiDB-lite"/>
    </source>
</evidence>